<name>A0A841F8B6_9ACTN</name>
<keyword evidence="4" id="KW-1185">Reference proteome</keyword>
<comment type="caution">
    <text evidence="3">The sequence shown here is derived from an EMBL/GenBank/DDBJ whole genome shotgun (WGS) entry which is preliminary data.</text>
</comment>
<feature type="transmembrane region" description="Helical" evidence="2">
    <location>
        <begin position="189"/>
        <end position="214"/>
    </location>
</feature>
<organism evidence="3 4">
    <name type="scientific">Phytomonospora endophytica</name>
    <dbReference type="NCBI Taxonomy" id="714109"/>
    <lineage>
        <taxon>Bacteria</taxon>
        <taxon>Bacillati</taxon>
        <taxon>Actinomycetota</taxon>
        <taxon>Actinomycetes</taxon>
        <taxon>Micromonosporales</taxon>
        <taxon>Micromonosporaceae</taxon>
        <taxon>Phytomonospora</taxon>
    </lineage>
</organism>
<evidence type="ECO:0008006" key="5">
    <source>
        <dbReference type="Google" id="ProtNLM"/>
    </source>
</evidence>
<feature type="transmembrane region" description="Helical" evidence="2">
    <location>
        <begin position="110"/>
        <end position="126"/>
    </location>
</feature>
<evidence type="ECO:0000313" key="4">
    <source>
        <dbReference type="Proteomes" id="UP000548476"/>
    </source>
</evidence>
<dbReference type="AlphaFoldDB" id="A0A841F8B6"/>
<keyword evidence="2" id="KW-0812">Transmembrane</keyword>
<feature type="region of interest" description="Disordered" evidence="1">
    <location>
        <begin position="1"/>
        <end position="21"/>
    </location>
</feature>
<sequence length="514" mass="54838">MTTPQIPPHAEPGSAPWHGTAPELRGKIPMATVPYVQILPQPPDPVTAFFRRLLPTATTAAPRWALAALAATALLAAFAFTSGDPGVGITLTGIGLLAATLPLARRDQPVTRAVGAVIAVALFLVPSLRDNEALVAICVLIGFGAIAATLAPPIRFAGFLYGPFLAAVLWLPGLSWARRGIADLPGRRSAMLILRTAVIATVVVVVFGALFASADPAFAELVETITPTMSPGLAIGRTILFLFFLTGGFAYAHLAVRPARLDLIGARPARKVRLWEWAVPLTLLNALFAAFVAVQAVAFFGGAAYVARTTGLTYAEYARRGFWQLCWVTVLTLAVIAVAARKAPRAQKAERLILRVLLGALCALSLVVVASALHRMSLYEDMYGLTRLRVWIFTVELWLGLVFLLVMVAGIRLRARWLPRTVAATGAVALIALAVLNPDGLIAQRNADHYAKTGKLDIEYLTSLSTDVVPGLDGLPAFQRADVLDGLACFDDQDDLLAWNLSRSLAADARPGHC</sequence>
<feature type="transmembrane region" description="Helical" evidence="2">
    <location>
        <begin position="321"/>
        <end position="340"/>
    </location>
</feature>
<feature type="transmembrane region" description="Helical" evidence="2">
    <location>
        <begin position="158"/>
        <end position="177"/>
    </location>
</feature>
<evidence type="ECO:0000313" key="3">
    <source>
        <dbReference type="EMBL" id="MBB6032466.1"/>
    </source>
</evidence>
<feature type="transmembrane region" description="Helical" evidence="2">
    <location>
        <begin position="277"/>
        <end position="301"/>
    </location>
</feature>
<keyword evidence="2" id="KW-0472">Membrane</keyword>
<dbReference type="Proteomes" id="UP000548476">
    <property type="component" value="Unassembled WGS sequence"/>
</dbReference>
<evidence type="ECO:0000256" key="1">
    <source>
        <dbReference type="SAM" id="MobiDB-lite"/>
    </source>
</evidence>
<gene>
    <name evidence="3" type="ORF">HNR73_000308</name>
</gene>
<reference evidence="3 4" key="1">
    <citation type="submission" date="2020-08" db="EMBL/GenBank/DDBJ databases">
        <title>Genomic Encyclopedia of Type Strains, Phase IV (KMG-IV): sequencing the most valuable type-strain genomes for metagenomic binning, comparative biology and taxonomic classification.</title>
        <authorList>
            <person name="Goeker M."/>
        </authorList>
    </citation>
    <scope>NUCLEOTIDE SEQUENCE [LARGE SCALE GENOMIC DNA]</scope>
    <source>
        <strain evidence="3 4">YIM 65646</strain>
    </source>
</reference>
<dbReference type="RefSeq" id="WP_184785362.1">
    <property type="nucleotide sequence ID" value="NZ_BONT01000041.1"/>
</dbReference>
<feature type="transmembrane region" description="Helical" evidence="2">
    <location>
        <begin position="234"/>
        <end position="256"/>
    </location>
</feature>
<dbReference type="InterPro" id="IPR025291">
    <property type="entry name" value="DUF4153"/>
</dbReference>
<evidence type="ECO:0000256" key="2">
    <source>
        <dbReference type="SAM" id="Phobius"/>
    </source>
</evidence>
<feature type="transmembrane region" description="Helical" evidence="2">
    <location>
        <begin position="61"/>
        <end position="80"/>
    </location>
</feature>
<dbReference type="EMBL" id="JACHGT010000001">
    <property type="protein sequence ID" value="MBB6032466.1"/>
    <property type="molecule type" value="Genomic_DNA"/>
</dbReference>
<dbReference type="Pfam" id="PF13687">
    <property type="entry name" value="DUF4153"/>
    <property type="match status" value="1"/>
</dbReference>
<keyword evidence="2" id="KW-1133">Transmembrane helix</keyword>
<proteinExistence type="predicted"/>
<feature type="compositionally biased region" description="Pro residues" evidence="1">
    <location>
        <begin position="1"/>
        <end position="10"/>
    </location>
</feature>
<protein>
    <recommendedName>
        <fullName evidence="5">DUF4173 domain-containing protein</fullName>
    </recommendedName>
</protein>
<accession>A0A841F8B6</accession>
<feature type="transmembrane region" description="Helical" evidence="2">
    <location>
        <begin position="133"/>
        <end position="152"/>
    </location>
</feature>
<feature type="transmembrane region" description="Helical" evidence="2">
    <location>
        <begin position="390"/>
        <end position="410"/>
    </location>
</feature>
<feature type="transmembrane region" description="Helical" evidence="2">
    <location>
        <begin position="352"/>
        <end position="370"/>
    </location>
</feature>